<name>A0ACC0BPA3_CATRO</name>
<organism evidence="1 2">
    <name type="scientific">Catharanthus roseus</name>
    <name type="common">Madagascar periwinkle</name>
    <name type="synonym">Vinca rosea</name>
    <dbReference type="NCBI Taxonomy" id="4058"/>
    <lineage>
        <taxon>Eukaryota</taxon>
        <taxon>Viridiplantae</taxon>
        <taxon>Streptophyta</taxon>
        <taxon>Embryophyta</taxon>
        <taxon>Tracheophyta</taxon>
        <taxon>Spermatophyta</taxon>
        <taxon>Magnoliopsida</taxon>
        <taxon>eudicotyledons</taxon>
        <taxon>Gunneridae</taxon>
        <taxon>Pentapetalae</taxon>
        <taxon>asterids</taxon>
        <taxon>lamiids</taxon>
        <taxon>Gentianales</taxon>
        <taxon>Apocynaceae</taxon>
        <taxon>Rauvolfioideae</taxon>
        <taxon>Vinceae</taxon>
        <taxon>Catharanthinae</taxon>
        <taxon>Catharanthus</taxon>
    </lineage>
</organism>
<dbReference type="Proteomes" id="UP001060085">
    <property type="component" value="Linkage Group LG03"/>
</dbReference>
<reference evidence="2" key="1">
    <citation type="journal article" date="2023" name="Nat. Plants">
        <title>Single-cell RNA sequencing provides a high-resolution roadmap for understanding the multicellular compartmentation of specialized metabolism.</title>
        <authorList>
            <person name="Sun S."/>
            <person name="Shen X."/>
            <person name="Li Y."/>
            <person name="Li Y."/>
            <person name="Wang S."/>
            <person name="Li R."/>
            <person name="Zhang H."/>
            <person name="Shen G."/>
            <person name="Guo B."/>
            <person name="Wei J."/>
            <person name="Xu J."/>
            <person name="St-Pierre B."/>
            <person name="Chen S."/>
            <person name="Sun C."/>
        </authorList>
    </citation>
    <scope>NUCLEOTIDE SEQUENCE [LARGE SCALE GENOMIC DNA]</scope>
</reference>
<keyword evidence="2" id="KW-1185">Reference proteome</keyword>
<sequence length="406" mass="45472">MFRLGARRGDVDLGPVVDRTGRVEGALESSTQPPHTPIRSRPPLLSHHPHTPVPYDIYRSSHPPSQPAPVLYDPYVHAHSVRSHIPYRSKVHEPLDEFSGPGRKLGAEFFEQPVGGVPPDSLYSTHDYTVTDYDISSSEPFLGTNSEDIGLEDDRDIAEEPAMVGSLHIGGEDDQRDHDDDGDDDDDDGDDAGDEEEPVPVAPVAPPSSFGVRFKGLATKDPIRRVMFRWKKAKSSDWEQTGPAEGGPVDPVLTHHCTADMWQERGLLKSRSCNITLTSWTSSDPEVVELAAVLFGLFAFEANSSRTLPELSMTEKHEQWMNEYGRIYKDESEKSKHFEIFKENVKYNESVNKAGNCSYKFGINEFTDLSDEEFRSRFLGYKSSDSFTVSTSFMYENVIDVPKNLD</sequence>
<gene>
    <name evidence="1" type="ORF">M9H77_14776</name>
</gene>
<dbReference type="EMBL" id="CM044703">
    <property type="protein sequence ID" value="KAI5674412.1"/>
    <property type="molecule type" value="Genomic_DNA"/>
</dbReference>
<comment type="caution">
    <text evidence="1">The sequence shown here is derived from an EMBL/GenBank/DDBJ whole genome shotgun (WGS) entry which is preliminary data.</text>
</comment>
<evidence type="ECO:0000313" key="2">
    <source>
        <dbReference type="Proteomes" id="UP001060085"/>
    </source>
</evidence>
<protein>
    <submittedName>
        <fullName evidence="1">Uncharacterized protein</fullName>
    </submittedName>
</protein>
<proteinExistence type="predicted"/>
<accession>A0ACC0BPA3</accession>
<evidence type="ECO:0000313" key="1">
    <source>
        <dbReference type="EMBL" id="KAI5674412.1"/>
    </source>
</evidence>